<dbReference type="InterPro" id="IPR000731">
    <property type="entry name" value="SSD"/>
</dbReference>
<dbReference type="PANTHER" id="PTHR33406:SF11">
    <property type="entry name" value="MEMBRANE PROTEIN SCO6666-RELATED"/>
    <property type="match status" value="1"/>
</dbReference>
<evidence type="ECO:0000256" key="3">
    <source>
        <dbReference type="ARBA" id="ARBA00022475"/>
    </source>
</evidence>
<feature type="transmembrane region" description="Helical" evidence="7">
    <location>
        <begin position="646"/>
        <end position="664"/>
    </location>
</feature>
<protein>
    <submittedName>
        <fullName evidence="9">MMPL family transporter</fullName>
    </submittedName>
</protein>
<keyword evidence="10" id="KW-1185">Reference proteome</keyword>
<feature type="transmembrane region" description="Helical" evidence="7">
    <location>
        <begin position="536"/>
        <end position="556"/>
    </location>
</feature>
<dbReference type="Gene3D" id="1.20.1640.10">
    <property type="entry name" value="Multidrug efflux transporter AcrB transmembrane domain"/>
    <property type="match status" value="2"/>
</dbReference>
<feature type="transmembrane region" description="Helical" evidence="7">
    <location>
        <begin position="230"/>
        <end position="249"/>
    </location>
</feature>
<feature type="transmembrane region" description="Helical" evidence="7">
    <location>
        <begin position="373"/>
        <end position="395"/>
    </location>
</feature>
<keyword evidence="6 7" id="KW-0472">Membrane</keyword>
<feature type="transmembrane region" description="Helical" evidence="7">
    <location>
        <begin position="670"/>
        <end position="693"/>
    </location>
</feature>
<feature type="transmembrane region" description="Helical" evidence="7">
    <location>
        <begin position="563"/>
        <end position="581"/>
    </location>
</feature>
<evidence type="ECO:0000256" key="6">
    <source>
        <dbReference type="ARBA" id="ARBA00023136"/>
    </source>
</evidence>
<dbReference type="PROSITE" id="PS50156">
    <property type="entry name" value="SSD"/>
    <property type="match status" value="1"/>
</dbReference>
<evidence type="ECO:0000256" key="5">
    <source>
        <dbReference type="ARBA" id="ARBA00022989"/>
    </source>
</evidence>
<comment type="similarity">
    <text evidence="2">Belongs to the resistance-nodulation-cell division (RND) (TC 2.A.6) family. MmpL subfamily.</text>
</comment>
<dbReference type="PANTHER" id="PTHR33406">
    <property type="entry name" value="MEMBRANE PROTEIN MJ1562-RELATED"/>
    <property type="match status" value="1"/>
</dbReference>
<evidence type="ECO:0000259" key="8">
    <source>
        <dbReference type="PROSITE" id="PS50156"/>
    </source>
</evidence>
<feature type="transmembrane region" description="Helical" evidence="7">
    <location>
        <begin position="601"/>
        <end position="625"/>
    </location>
</feature>
<comment type="subcellular location">
    <subcellularLocation>
        <location evidence="1">Cell membrane</location>
        <topology evidence="1">Multi-pass membrane protein</topology>
    </subcellularLocation>
</comment>
<evidence type="ECO:0000256" key="2">
    <source>
        <dbReference type="ARBA" id="ARBA00010157"/>
    </source>
</evidence>
<feature type="transmembrane region" description="Helical" evidence="7">
    <location>
        <begin position="311"/>
        <end position="335"/>
    </location>
</feature>
<name>A0ABV5M3V4_9ACTN</name>
<evidence type="ECO:0000313" key="9">
    <source>
        <dbReference type="EMBL" id="MFB9443540.1"/>
    </source>
</evidence>
<keyword evidence="5 7" id="KW-1133">Transmembrane helix</keyword>
<feature type="transmembrane region" description="Helical" evidence="7">
    <location>
        <begin position="201"/>
        <end position="224"/>
    </location>
</feature>
<evidence type="ECO:0000256" key="1">
    <source>
        <dbReference type="ARBA" id="ARBA00004651"/>
    </source>
</evidence>
<gene>
    <name evidence="9" type="ORF">ACFFTR_10640</name>
</gene>
<reference evidence="9 10" key="1">
    <citation type="submission" date="2024-09" db="EMBL/GenBank/DDBJ databases">
        <authorList>
            <person name="Sun Q."/>
            <person name="Mori K."/>
        </authorList>
    </citation>
    <scope>NUCLEOTIDE SEQUENCE [LARGE SCALE GENOMIC DNA]</scope>
    <source>
        <strain evidence="9 10">JCM 3307</strain>
    </source>
</reference>
<dbReference type="Proteomes" id="UP001589608">
    <property type="component" value="Unassembled WGS sequence"/>
</dbReference>
<feature type="transmembrane region" description="Helical" evidence="7">
    <location>
        <begin position="175"/>
        <end position="194"/>
    </location>
</feature>
<dbReference type="RefSeq" id="WP_223093652.1">
    <property type="nucleotide sequence ID" value="NZ_CP061913.1"/>
</dbReference>
<accession>A0ABV5M3V4</accession>
<dbReference type="SUPFAM" id="SSF82866">
    <property type="entry name" value="Multidrug efflux transporter AcrB transmembrane domain"/>
    <property type="match status" value="2"/>
</dbReference>
<feature type="transmembrane region" description="Helical" evidence="7">
    <location>
        <begin position="284"/>
        <end position="305"/>
    </location>
</feature>
<dbReference type="InterPro" id="IPR004869">
    <property type="entry name" value="MMPL_dom"/>
</dbReference>
<evidence type="ECO:0000313" key="10">
    <source>
        <dbReference type="Proteomes" id="UP001589608"/>
    </source>
</evidence>
<keyword evidence="3" id="KW-1003">Cell membrane</keyword>
<dbReference type="Pfam" id="PF03176">
    <property type="entry name" value="MMPL"/>
    <property type="match status" value="2"/>
</dbReference>
<proteinExistence type="inferred from homology"/>
<evidence type="ECO:0000256" key="7">
    <source>
        <dbReference type="SAM" id="Phobius"/>
    </source>
</evidence>
<evidence type="ECO:0000256" key="4">
    <source>
        <dbReference type="ARBA" id="ARBA00022692"/>
    </source>
</evidence>
<sequence length="724" mass="74620">MLYRYGTFIHRRARLILVVSLLLLLGAGIAGAGVFGRLQGGGFDDPASESSKAQQLIDERFGGRPNLVLLARAADGSVDSADAAAAGATLTADLKGEAGVSDVVSYWSAGVAELKSGDGRDAIVLAHVGGDETERRERSQALIERYAVDGSALSVRAGGEAAVNVDVNTQVARSLAIAEAIAVPLTLLLLIIVFGSVVSALLPLAVGGVAIVGTFAELSLLGAVTDVSVFAINLTTALGLGLGIDYALLMVSRFREQLGTPGQGDGTPVAEALAATVATAGRTILFAAATVATALTALLVFPLYFLRSFAYAGIGVVVIAAVGALVVLPALLAVLGRRVEAGRVPWRRRTDAGPAADSPFWGRLAGAVMRRPALAALPVVLGLLVAASPLAGVRFGTPDEGVLRPGSDGRVVADRLATGFASNQNAGVDVVLDGAVNRDALTGYAAALSTLEHVGAVTSSAGIFAGGTKVRDGDPSLSRPDGERLAVATNLTAKSDGGQALVRAVRAAHSPVPAYVGGTDARLIDTTHAISSRLPFGVAVVVLATFALLFLFTGSVIQPLRALVLNVLGLSATMGVLTWIFQDGHLASWLQFTPRPMDTAMTVLMFCIVFGLSMDYEVFLIGRIAELHGRGLPTDEAVRTGLARTGRIVSAAAMLLAVSFFAFGTSTVSFLQMFGIGCGLAIIVDATLIRGILVPAIVRGLGRLNWYSPAPLRRIHTKVALSEA</sequence>
<feature type="domain" description="SSD" evidence="8">
    <location>
        <begin position="210"/>
        <end position="334"/>
    </location>
</feature>
<dbReference type="EMBL" id="JBHMCA010000022">
    <property type="protein sequence ID" value="MFB9443540.1"/>
    <property type="molecule type" value="Genomic_DNA"/>
</dbReference>
<keyword evidence="4 7" id="KW-0812">Transmembrane</keyword>
<dbReference type="InterPro" id="IPR050545">
    <property type="entry name" value="Mycobact_MmpL"/>
</dbReference>
<comment type="caution">
    <text evidence="9">The sequence shown here is derived from an EMBL/GenBank/DDBJ whole genome shotgun (WGS) entry which is preliminary data.</text>
</comment>
<organism evidence="9 10">
    <name type="scientific">Dactylosporangium vinaceum</name>
    <dbReference type="NCBI Taxonomy" id="53362"/>
    <lineage>
        <taxon>Bacteria</taxon>
        <taxon>Bacillati</taxon>
        <taxon>Actinomycetota</taxon>
        <taxon>Actinomycetes</taxon>
        <taxon>Micromonosporales</taxon>
        <taxon>Micromonosporaceae</taxon>
        <taxon>Dactylosporangium</taxon>
    </lineage>
</organism>